<reference evidence="5" key="1">
    <citation type="journal article" date="2019" name="Int. J. Syst. Evol. Microbiol.">
        <title>The Global Catalogue of Microorganisms (GCM) 10K type strain sequencing project: providing services to taxonomists for standard genome sequencing and annotation.</title>
        <authorList>
            <consortium name="The Broad Institute Genomics Platform"/>
            <consortium name="The Broad Institute Genome Sequencing Center for Infectious Disease"/>
            <person name="Wu L."/>
            <person name="Ma J."/>
        </authorList>
    </citation>
    <scope>NUCLEOTIDE SEQUENCE [LARGE SCALE GENOMIC DNA]</scope>
    <source>
        <strain evidence="5">JCM 18063</strain>
    </source>
</reference>
<dbReference type="PANTHER" id="PTHR21363:SF0">
    <property type="entry name" value="PREPHENATE DEHYDROGENASE [NADP(+)]"/>
    <property type="match status" value="1"/>
</dbReference>
<evidence type="ECO:0000313" key="4">
    <source>
        <dbReference type="EMBL" id="GAA4731766.1"/>
    </source>
</evidence>
<dbReference type="InterPro" id="IPR046825">
    <property type="entry name" value="PDH_C"/>
</dbReference>
<dbReference type="Pfam" id="PF20463">
    <property type="entry name" value="PDH_C"/>
    <property type="match status" value="1"/>
</dbReference>
<sequence length="341" mass="34027">MVTPGAAGPGRTAVVGLGLIGGSLARLLAARGVDVVATDVAPATRAAARRAGLDVHDDLASCVAGAGLVVLAVPLRAMAATALEVARHAPESATITDVGSVKGPVRAALAAAGLADRYVGAHPMSGTEHSGFDASDAGLLDGVTWAVAPAAGPEGRTAPAQRLATVLALVTGPCAGRAVVLTDDVHDEAAALVSHVPHVLATQLFNAVAGAPVREVALRLAAGSFRDGTRVALTDPARTEAMVTENAAWVAPALRKVIRDLELVVGALESNGSVHGFFHDADALRGAVRSGPGRAPDGSATDVEEVPLGPDGVTTLLEHCRAGAVVVGLDTTRAVALLAAR</sequence>
<dbReference type="SUPFAM" id="SSF48179">
    <property type="entry name" value="6-phosphogluconate dehydrogenase C-terminal domain-like"/>
    <property type="match status" value="1"/>
</dbReference>
<dbReference type="InterPro" id="IPR046826">
    <property type="entry name" value="PDH_N"/>
</dbReference>
<evidence type="ECO:0000256" key="2">
    <source>
        <dbReference type="ARBA" id="ARBA00023002"/>
    </source>
</evidence>
<name>A0ABP8YKM6_9MICO</name>
<dbReference type="Proteomes" id="UP001500956">
    <property type="component" value="Unassembled WGS sequence"/>
</dbReference>
<evidence type="ECO:0000256" key="1">
    <source>
        <dbReference type="ARBA" id="ARBA00007964"/>
    </source>
</evidence>
<gene>
    <name evidence="4" type="ORF">GCM10023216_24770</name>
</gene>
<dbReference type="InterPro" id="IPR050812">
    <property type="entry name" value="Preph/Arog_dehydrog"/>
</dbReference>
<dbReference type="EMBL" id="BAABID010000012">
    <property type="protein sequence ID" value="GAA4731766.1"/>
    <property type="molecule type" value="Genomic_DNA"/>
</dbReference>
<comment type="similarity">
    <text evidence="1">Belongs to the prephenate/arogenate dehydrogenase family.</text>
</comment>
<feature type="domain" description="Prephenate/arogenate dehydrogenase" evidence="3">
    <location>
        <begin position="10"/>
        <end position="299"/>
    </location>
</feature>
<organism evidence="4 5">
    <name type="scientific">Isoptericola chiayiensis</name>
    <dbReference type="NCBI Taxonomy" id="579446"/>
    <lineage>
        <taxon>Bacteria</taxon>
        <taxon>Bacillati</taxon>
        <taxon>Actinomycetota</taxon>
        <taxon>Actinomycetes</taxon>
        <taxon>Micrococcales</taxon>
        <taxon>Promicromonosporaceae</taxon>
        <taxon>Isoptericola</taxon>
    </lineage>
</organism>
<dbReference type="Gene3D" id="1.10.3660.10">
    <property type="entry name" value="6-phosphogluconate dehydrogenase C-terminal like domain"/>
    <property type="match status" value="1"/>
</dbReference>
<dbReference type="PROSITE" id="PS51176">
    <property type="entry name" value="PDH_ADH"/>
    <property type="match status" value="1"/>
</dbReference>
<dbReference type="InterPro" id="IPR036291">
    <property type="entry name" value="NAD(P)-bd_dom_sf"/>
</dbReference>
<protein>
    <submittedName>
        <fullName evidence="4">Prephenate dehydrogenase/arogenate dehydrogenase family protein</fullName>
    </submittedName>
</protein>
<dbReference type="Pfam" id="PF02153">
    <property type="entry name" value="PDH_N"/>
    <property type="match status" value="1"/>
</dbReference>
<evidence type="ECO:0000259" key="3">
    <source>
        <dbReference type="PROSITE" id="PS51176"/>
    </source>
</evidence>
<comment type="caution">
    <text evidence="4">The sequence shown here is derived from an EMBL/GenBank/DDBJ whole genome shotgun (WGS) entry which is preliminary data.</text>
</comment>
<keyword evidence="2" id="KW-0560">Oxidoreductase</keyword>
<dbReference type="Gene3D" id="3.40.50.720">
    <property type="entry name" value="NAD(P)-binding Rossmann-like Domain"/>
    <property type="match status" value="1"/>
</dbReference>
<evidence type="ECO:0000313" key="5">
    <source>
        <dbReference type="Proteomes" id="UP001500956"/>
    </source>
</evidence>
<dbReference type="PANTHER" id="PTHR21363">
    <property type="entry name" value="PREPHENATE DEHYDROGENASE"/>
    <property type="match status" value="1"/>
</dbReference>
<dbReference type="SUPFAM" id="SSF51735">
    <property type="entry name" value="NAD(P)-binding Rossmann-fold domains"/>
    <property type="match status" value="1"/>
</dbReference>
<dbReference type="InterPro" id="IPR008927">
    <property type="entry name" value="6-PGluconate_DH-like_C_sf"/>
</dbReference>
<proteinExistence type="inferred from homology"/>
<accession>A0ABP8YKM6</accession>
<dbReference type="InterPro" id="IPR003099">
    <property type="entry name" value="Prephen_DH"/>
</dbReference>
<keyword evidence="5" id="KW-1185">Reference proteome</keyword>